<dbReference type="EMBL" id="JACEIK010000300">
    <property type="protein sequence ID" value="MCD7454387.1"/>
    <property type="molecule type" value="Genomic_DNA"/>
</dbReference>
<reference evidence="1 2" key="1">
    <citation type="journal article" date="2021" name="BMC Genomics">
        <title>Datura genome reveals duplications of psychoactive alkaloid biosynthetic genes and high mutation rate following tissue culture.</title>
        <authorList>
            <person name="Rajewski A."/>
            <person name="Carter-House D."/>
            <person name="Stajich J."/>
            <person name="Litt A."/>
        </authorList>
    </citation>
    <scope>NUCLEOTIDE SEQUENCE [LARGE SCALE GENOMIC DNA]</scope>
    <source>
        <strain evidence="1">AR-01</strain>
    </source>
</reference>
<feature type="non-terminal residue" evidence="1">
    <location>
        <position position="98"/>
    </location>
</feature>
<evidence type="ECO:0000313" key="2">
    <source>
        <dbReference type="Proteomes" id="UP000823775"/>
    </source>
</evidence>
<proteinExistence type="predicted"/>
<feature type="non-terminal residue" evidence="1">
    <location>
        <position position="1"/>
    </location>
</feature>
<protein>
    <submittedName>
        <fullName evidence="1">Uncharacterized protein</fullName>
    </submittedName>
</protein>
<name>A0ABS8S6K5_DATST</name>
<gene>
    <name evidence="1" type="ORF">HAX54_024754</name>
</gene>
<comment type="caution">
    <text evidence="1">The sequence shown here is derived from an EMBL/GenBank/DDBJ whole genome shotgun (WGS) entry which is preliminary data.</text>
</comment>
<evidence type="ECO:0000313" key="1">
    <source>
        <dbReference type="EMBL" id="MCD7454387.1"/>
    </source>
</evidence>
<dbReference type="Proteomes" id="UP000823775">
    <property type="component" value="Unassembled WGS sequence"/>
</dbReference>
<accession>A0ABS8S6K5</accession>
<keyword evidence="2" id="KW-1185">Reference proteome</keyword>
<sequence length="98" mass="10489">GQIEGCSSSPADPLFMRQCNAAEKGKPLFISKLLPSRKLRSNDPLVVLHFVIFRLSLRFSDSRDPMLISDLNVSSRFGAAHLISSAITAGNPSGCSAA</sequence>
<organism evidence="1 2">
    <name type="scientific">Datura stramonium</name>
    <name type="common">Jimsonweed</name>
    <name type="synonym">Common thornapple</name>
    <dbReference type="NCBI Taxonomy" id="4076"/>
    <lineage>
        <taxon>Eukaryota</taxon>
        <taxon>Viridiplantae</taxon>
        <taxon>Streptophyta</taxon>
        <taxon>Embryophyta</taxon>
        <taxon>Tracheophyta</taxon>
        <taxon>Spermatophyta</taxon>
        <taxon>Magnoliopsida</taxon>
        <taxon>eudicotyledons</taxon>
        <taxon>Gunneridae</taxon>
        <taxon>Pentapetalae</taxon>
        <taxon>asterids</taxon>
        <taxon>lamiids</taxon>
        <taxon>Solanales</taxon>
        <taxon>Solanaceae</taxon>
        <taxon>Solanoideae</taxon>
        <taxon>Datureae</taxon>
        <taxon>Datura</taxon>
    </lineage>
</organism>